<gene>
    <name evidence="4" type="primary">THEM6</name>
</gene>
<dbReference type="Proteomes" id="UP000515159">
    <property type="component" value="Chromosome 2"/>
</dbReference>
<dbReference type="RefSeq" id="XP_033785496.1">
    <property type="nucleotide sequence ID" value="XM_033929605.1"/>
</dbReference>
<dbReference type="KEGG" id="gsh:117353550"/>
<dbReference type="GeneID" id="117353550"/>
<accession>A0A6P8QFE6</accession>
<protein>
    <recommendedName>
        <fullName evidence="2">Protein THEM6</fullName>
    </recommendedName>
</protein>
<sequence length="207" mass="23774">MWALLAALSVAAFFALLDGWYFVRAALLLLRPRLRPAARDLLAEHRFSSLVLPHDLDLLMHMNNARYSREADLSRFALLKSVGLLGALRALRAGMVMSGCAVRYRRSLRLLQRFHIRSRLLCWDDRAFYLEQRFVTPDDGFVCAVLLSRQHVQGSSPEKIVQFLCKRKVESPEFPEEVKHWINYNETSSQKLRAESGIGISKDSKNQ</sequence>
<dbReference type="CDD" id="cd00586">
    <property type="entry name" value="4HBT"/>
    <property type="match status" value="1"/>
</dbReference>
<evidence type="ECO:0000313" key="3">
    <source>
        <dbReference type="Proteomes" id="UP000515159"/>
    </source>
</evidence>
<evidence type="ECO:0000256" key="1">
    <source>
        <dbReference type="ARBA" id="ARBA00038228"/>
    </source>
</evidence>
<dbReference type="InParanoid" id="A0A6P8QFE6"/>
<reference evidence="4" key="1">
    <citation type="submission" date="2025-08" db="UniProtKB">
        <authorList>
            <consortium name="RefSeq"/>
        </authorList>
    </citation>
    <scope>IDENTIFICATION</scope>
</reference>
<dbReference type="Gene3D" id="3.10.129.10">
    <property type="entry name" value="Hotdog Thioesterase"/>
    <property type="match status" value="1"/>
</dbReference>
<dbReference type="PANTHER" id="PTHR12475">
    <property type="match status" value="1"/>
</dbReference>
<dbReference type="InterPro" id="IPR051490">
    <property type="entry name" value="THEM6_lcsJ_thioesterase"/>
</dbReference>
<dbReference type="FunCoup" id="A0A6P8QFE6">
    <property type="interactions" value="319"/>
</dbReference>
<dbReference type="PANTHER" id="PTHR12475:SF4">
    <property type="entry name" value="PROTEIN THEM6"/>
    <property type="match status" value="1"/>
</dbReference>
<evidence type="ECO:0000256" key="2">
    <source>
        <dbReference type="ARBA" id="ARBA00041112"/>
    </source>
</evidence>
<dbReference type="AlphaFoldDB" id="A0A6P8QFE6"/>
<organism evidence="3 4">
    <name type="scientific">Geotrypetes seraphini</name>
    <name type="common">Gaboon caecilian</name>
    <name type="synonym">Caecilia seraphini</name>
    <dbReference type="NCBI Taxonomy" id="260995"/>
    <lineage>
        <taxon>Eukaryota</taxon>
        <taxon>Metazoa</taxon>
        <taxon>Chordata</taxon>
        <taxon>Craniata</taxon>
        <taxon>Vertebrata</taxon>
        <taxon>Euteleostomi</taxon>
        <taxon>Amphibia</taxon>
        <taxon>Gymnophiona</taxon>
        <taxon>Geotrypetes</taxon>
    </lineage>
</organism>
<proteinExistence type="inferred from homology"/>
<dbReference type="Pfam" id="PF13279">
    <property type="entry name" value="4HBT_2"/>
    <property type="match status" value="1"/>
</dbReference>
<dbReference type="InterPro" id="IPR029069">
    <property type="entry name" value="HotDog_dom_sf"/>
</dbReference>
<evidence type="ECO:0000313" key="4">
    <source>
        <dbReference type="RefSeq" id="XP_033785496.1"/>
    </source>
</evidence>
<name>A0A6P8QFE6_GEOSA</name>
<dbReference type="SUPFAM" id="SSF54637">
    <property type="entry name" value="Thioesterase/thiol ester dehydrase-isomerase"/>
    <property type="match status" value="1"/>
</dbReference>
<keyword evidence="3" id="KW-1185">Reference proteome</keyword>
<dbReference type="OrthoDB" id="265761at2759"/>
<comment type="similarity">
    <text evidence="1">Belongs to the THEM6 family.</text>
</comment>
<dbReference type="CTD" id="51337"/>